<dbReference type="PANTHER" id="PTHR35983:SF1">
    <property type="entry name" value="UPF0166 PROTEIN TM_0021"/>
    <property type="match status" value="1"/>
</dbReference>
<comment type="similarity">
    <text evidence="1">Belongs to the UPF0166 family.</text>
</comment>
<dbReference type="AlphaFoldDB" id="A0A291QCA7"/>
<dbReference type="InterPro" id="IPR015867">
    <property type="entry name" value="N-reg_PII/ATP_PRibTrfase_C"/>
</dbReference>
<dbReference type="Proteomes" id="UP000221011">
    <property type="component" value="Chromosome"/>
</dbReference>
<evidence type="ECO:0000313" key="3">
    <source>
        <dbReference type="Proteomes" id="UP000221011"/>
    </source>
</evidence>
<dbReference type="KEGG" id="sfk:KY5_4323"/>
<evidence type="ECO:0000256" key="1">
    <source>
        <dbReference type="ARBA" id="ARBA00010554"/>
    </source>
</evidence>
<dbReference type="PANTHER" id="PTHR35983">
    <property type="entry name" value="UPF0166 PROTEIN TM_0021"/>
    <property type="match status" value="1"/>
</dbReference>
<evidence type="ECO:0000313" key="2">
    <source>
        <dbReference type="EMBL" id="ATL29341.1"/>
    </source>
</evidence>
<dbReference type="InterPro" id="IPR011322">
    <property type="entry name" value="N-reg_PII-like_a/b"/>
</dbReference>
<protein>
    <submittedName>
        <fullName evidence="2">Uncharacterized protein</fullName>
    </submittedName>
</protein>
<dbReference type="EMBL" id="CP022685">
    <property type="protein sequence ID" value="ATL29341.1"/>
    <property type="molecule type" value="Genomic_DNA"/>
</dbReference>
<sequence>MPRPRPGRAARLTIHLTGGSLWHHRPAYAELVHRARQEHVSGASVFHAVAGFGTDGHLHQDRPVRIAGKSPCSVVFVDQEDRLRCFLLRIGDILDAVGALAVLDHVTVHHTAAERGRRRG</sequence>
<accession>A0A291QCA7</accession>
<name>A0A291QCA7_9ACTN</name>
<dbReference type="SUPFAM" id="SSF54913">
    <property type="entry name" value="GlnB-like"/>
    <property type="match status" value="1"/>
</dbReference>
<gene>
    <name evidence="2" type="ORF">KY5_4323</name>
</gene>
<organism evidence="2 3">
    <name type="scientific">Streptomyces formicae</name>
    <dbReference type="NCBI Taxonomy" id="1616117"/>
    <lineage>
        <taxon>Bacteria</taxon>
        <taxon>Bacillati</taxon>
        <taxon>Actinomycetota</taxon>
        <taxon>Actinomycetes</taxon>
        <taxon>Kitasatosporales</taxon>
        <taxon>Streptomycetaceae</taxon>
        <taxon>Streptomyces</taxon>
    </lineage>
</organism>
<dbReference type="Gene3D" id="3.30.70.120">
    <property type="match status" value="1"/>
</dbReference>
<reference evidence="2 3" key="1">
    <citation type="submission" date="2017-08" db="EMBL/GenBank/DDBJ databases">
        <title>Complete Genome Sequence of Streptomyces formicae KY5, the formicamycin producer.</title>
        <authorList>
            <person name="Holmes N.A."/>
            <person name="Devine R."/>
            <person name="Qin Z."/>
            <person name="Seipke R.F."/>
            <person name="Wilkinson B."/>
            <person name="Hutchings M.I."/>
        </authorList>
    </citation>
    <scope>NUCLEOTIDE SEQUENCE [LARGE SCALE GENOMIC DNA]</scope>
    <source>
        <strain evidence="2 3">KY5</strain>
    </source>
</reference>
<keyword evidence="3" id="KW-1185">Reference proteome</keyword>
<proteinExistence type="inferred from homology"/>
<dbReference type="InterPro" id="IPR003793">
    <property type="entry name" value="UPF0166"/>
</dbReference>
<dbReference type="RefSeq" id="WP_098243863.1">
    <property type="nucleotide sequence ID" value="NZ_CP022685.1"/>
</dbReference>
<dbReference type="Pfam" id="PF02641">
    <property type="entry name" value="DUF190"/>
    <property type="match status" value="1"/>
</dbReference>